<dbReference type="InterPro" id="IPR014721">
    <property type="entry name" value="Ribsml_uS5_D2-typ_fold_subgr"/>
</dbReference>
<sequence length="377" mass="39616">MSRFFSSDALPESKRTRWGMYLLAVGLVLLVVLAFAPAPYVIRTPGPTFDALGTTEVTTEDGESEEVDVISIDGAQRISPEAGSLSVMTVNVTGNPDYQPSWFAVATAWFQPDKDVLPIEAYFPDGVTAEERTEANAAMMTQSQGTAIAAALTEQGYEVTPELRVMDVFAQGPAEGILQVDDVIIEADGRPVTDFASLQAEPFTQEPTEVVVLRDGEEVTVTITPTVSEESENPILGILVQEGFNYPIDVDIELGEVGGPSAGLIFTLATIDLLEAGDLTAGEHIAGTGTMAADGTVGAIGGVRQKVHAAVSIDADYFLAPEANCQEALSASVADDIPIYAISDLDEAIETVTAAGQGETGEIRTCADALAANVPQV</sequence>
<dbReference type="GO" id="GO:0030163">
    <property type="term" value="P:protein catabolic process"/>
    <property type="evidence" value="ECO:0007669"/>
    <property type="project" value="InterPro"/>
</dbReference>
<proteinExistence type="predicted"/>
<evidence type="ECO:0000313" key="5">
    <source>
        <dbReference type="Proteomes" id="UP000433493"/>
    </source>
</evidence>
<dbReference type="InterPro" id="IPR001478">
    <property type="entry name" value="PDZ"/>
</dbReference>
<dbReference type="InterPro" id="IPR020568">
    <property type="entry name" value="Ribosomal_Su5_D2-typ_SF"/>
</dbReference>
<name>A0A7J5BBW4_9MICO</name>
<accession>A0A7J5BBW4</accession>
<dbReference type="GO" id="GO:0004252">
    <property type="term" value="F:serine-type endopeptidase activity"/>
    <property type="evidence" value="ECO:0007669"/>
    <property type="project" value="InterPro"/>
</dbReference>
<organism evidence="4 5">
    <name type="scientific">Gulosibacter chungangensis</name>
    <dbReference type="NCBI Taxonomy" id="979746"/>
    <lineage>
        <taxon>Bacteria</taxon>
        <taxon>Bacillati</taxon>
        <taxon>Actinomycetota</taxon>
        <taxon>Actinomycetes</taxon>
        <taxon>Micrococcales</taxon>
        <taxon>Microbacteriaceae</taxon>
        <taxon>Gulosibacter</taxon>
    </lineage>
</organism>
<dbReference type="EMBL" id="WBKB01000003">
    <property type="protein sequence ID" value="KAB1643467.1"/>
    <property type="molecule type" value="Genomic_DNA"/>
</dbReference>
<dbReference type="SUPFAM" id="SSF50156">
    <property type="entry name" value="PDZ domain-like"/>
    <property type="match status" value="1"/>
</dbReference>
<keyword evidence="5" id="KW-1185">Reference proteome</keyword>
<dbReference type="Gene3D" id="2.30.42.10">
    <property type="match status" value="1"/>
</dbReference>
<feature type="transmembrane region" description="Helical" evidence="1">
    <location>
        <begin position="21"/>
        <end position="42"/>
    </location>
</feature>
<dbReference type="InterPro" id="IPR008269">
    <property type="entry name" value="Lon_proteolytic"/>
</dbReference>
<dbReference type="GO" id="GO:0004176">
    <property type="term" value="F:ATP-dependent peptidase activity"/>
    <property type="evidence" value="ECO:0007669"/>
    <property type="project" value="InterPro"/>
</dbReference>
<evidence type="ECO:0000313" key="4">
    <source>
        <dbReference type="EMBL" id="KAB1643467.1"/>
    </source>
</evidence>
<keyword evidence="1" id="KW-0472">Membrane</keyword>
<dbReference type="GO" id="GO:0005524">
    <property type="term" value="F:ATP binding"/>
    <property type="evidence" value="ECO:0007669"/>
    <property type="project" value="InterPro"/>
</dbReference>
<evidence type="ECO:0000256" key="1">
    <source>
        <dbReference type="SAM" id="Phobius"/>
    </source>
</evidence>
<dbReference type="InterPro" id="IPR027065">
    <property type="entry name" value="Lon_Prtase"/>
</dbReference>
<feature type="domain" description="Lon proteolytic" evidence="2">
    <location>
        <begin position="258"/>
        <end position="351"/>
    </location>
</feature>
<dbReference type="Pfam" id="PF13180">
    <property type="entry name" value="PDZ_2"/>
    <property type="match status" value="1"/>
</dbReference>
<evidence type="ECO:0000259" key="2">
    <source>
        <dbReference type="Pfam" id="PF05362"/>
    </source>
</evidence>
<gene>
    <name evidence="4" type="ORF">F8O05_06145</name>
</gene>
<reference evidence="4 5" key="1">
    <citation type="submission" date="2019-09" db="EMBL/GenBank/DDBJ databases">
        <title>Phylogeny of genus Pseudoclavibacter and closely related genus.</title>
        <authorList>
            <person name="Li Y."/>
        </authorList>
    </citation>
    <scope>NUCLEOTIDE SEQUENCE [LARGE SCALE GENOMIC DNA]</scope>
    <source>
        <strain evidence="4 5">KCTC 13959</strain>
    </source>
</reference>
<evidence type="ECO:0000259" key="3">
    <source>
        <dbReference type="Pfam" id="PF13180"/>
    </source>
</evidence>
<comment type="caution">
    <text evidence="4">The sequence shown here is derived from an EMBL/GenBank/DDBJ whole genome shotgun (WGS) entry which is preliminary data.</text>
</comment>
<keyword evidence="1" id="KW-1133">Transmembrane helix</keyword>
<protein>
    <submittedName>
        <fullName evidence="4">PDZ domain-containing protein</fullName>
    </submittedName>
</protein>
<dbReference type="OrthoDB" id="2356897at2"/>
<keyword evidence="1" id="KW-0812">Transmembrane</keyword>
<dbReference type="Proteomes" id="UP000433493">
    <property type="component" value="Unassembled WGS sequence"/>
</dbReference>
<dbReference type="InterPro" id="IPR036034">
    <property type="entry name" value="PDZ_sf"/>
</dbReference>
<dbReference type="RefSeq" id="WP_158051882.1">
    <property type="nucleotide sequence ID" value="NZ_WBKB01000003.1"/>
</dbReference>
<feature type="domain" description="PDZ" evidence="3">
    <location>
        <begin position="160"/>
        <end position="223"/>
    </location>
</feature>
<dbReference type="Gene3D" id="3.30.230.10">
    <property type="match status" value="1"/>
</dbReference>
<dbReference type="AlphaFoldDB" id="A0A7J5BBW4"/>
<dbReference type="PANTHER" id="PTHR10046">
    <property type="entry name" value="ATP DEPENDENT LON PROTEASE FAMILY MEMBER"/>
    <property type="match status" value="1"/>
</dbReference>
<dbReference type="SUPFAM" id="SSF54211">
    <property type="entry name" value="Ribosomal protein S5 domain 2-like"/>
    <property type="match status" value="1"/>
</dbReference>
<dbReference type="Pfam" id="PF05362">
    <property type="entry name" value="Lon_C"/>
    <property type="match status" value="1"/>
</dbReference>
<dbReference type="GO" id="GO:0006508">
    <property type="term" value="P:proteolysis"/>
    <property type="evidence" value="ECO:0007669"/>
    <property type="project" value="InterPro"/>
</dbReference>